<dbReference type="PANTHER" id="PTHR33798:SF5">
    <property type="entry name" value="FLAVIN REDUCTASE LIKE DOMAIN-CONTAINING PROTEIN"/>
    <property type="match status" value="1"/>
</dbReference>
<name>A0A6L7GIR6_9SPHN</name>
<evidence type="ECO:0000256" key="3">
    <source>
        <dbReference type="ARBA" id="ARBA00022643"/>
    </source>
</evidence>
<dbReference type="GO" id="GO:0016646">
    <property type="term" value="F:oxidoreductase activity, acting on the CH-NH group of donors, NAD or NADP as acceptor"/>
    <property type="evidence" value="ECO:0007669"/>
    <property type="project" value="UniProtKB-ARBA"/>
</dbReference>
<evidence type="ECO:0000313" key="6">
    <source>
        <dbReference type="EMBL" id="MXP15450.1"/>
    </source>
</evidence>
<evidence type="ECO:0000256" key="4">
    <source>
        <dbReference type="ARBA" id="ARBA00038054"/>
    </source>
</evidence>
<feature type="domain" description="Flavin reductase like" evidence="5">
    <location>
        <begin position="23"/>
        <end position="176"/>
    </location>
</feature>
<keyword evidence="7" id="KW-1185">Reference proteome</keyword>
<reference evidence="6 7" key="1">
    <citation type="submission" date="2019-12" db="EMBL/GenBank/DDBJ databases">
        <title>Genomic-based taxomic classification of the family Erythrobacteraceae.</title>
        <authorList>
            <person name="Xu L."/>
        </authorList>
    </citation>
    <scope>NUCLEOTIDE SEQUENCE [LARGE SCALE GENOMIC DNA]</scope>
    <source>
        <strain evidence="6 7">KCTC 52259</strain>
    </source>
</reference>
<dbReference type="Gene3D" id="2.30.110.10">
    <property type="entry name" value="Electron Transport, Fmn-binding Protein, Chain A"/>
    <property type="match status" value="1"/>
</dbReference>
<keyword evidence="2" id="KW-0285">Flavoprotein</keyword>
<protein>
    <submittedName>
        <fullName evidence="6">Flavin reductase family protein</fullName>
    </submittedName>
</protein>
<dbReference type="InterPro" id="IPR012349">
    <property type="entry name" value="Split_barrel_FMN-bd"/>
</dbReference>
<dbReference type="AlphaFoldDB" id="A0A6L7GIR6"/>
<keyword evidence="3" id="KW-0288">FMN</keyword>
<dbReference type="Pfam" id="PF01613">
    <property type="entry name" value="Flavin_Reduct"/>
    <property type="match status" value="1"/>
</dbReference>
<gene>
    <name evidence="6" type="ORF">GRI44_11880</name>
</gene>
<proteinExistence type="inferred from homology"/>
<dbReference type="SMART" id="SM00903">
    <property type="entry name" value="Flavin_Reduct"/>
    <property type="match status" value="1"/>
</dbReference>
<organism evidence="6 7">
    <name type="scientific">Allopontixanthobacter confluentis</name>
    <dbReference type="NCBI Taxonomy" id="1849021"/>
    <lineage>
        <taxon>Bacteria</taxon>
        <taxon>Pseudomonadati</taxon>
        <taxon>Pseudomonadota</taxon>
        <taxon>Alphaproteobacteria</taxon>
        <taxon>Sphingomonadales</taxon>
        <taxon>Erythrobacteraceae</taxon>
        <taxon>Allopontixanthobacter</taxon>
    </lineage>
</organism>
<evidence type="ECO:0000259" key="5">
    <source>
        <dbReference type="SMART" id="SM00903"/>
    </source>
</evidence>
<dbReference type="InterPro" id="IPR002563">
    <property type="entry name" value="Flavin_Rdtase-like_dom"/>
</dbReference>
<evidence type="ECO:0000256" key="2">
    <source>
        <dbReference type="ARBA" id="ARBA00022630"/>
    </source>
</evidence>
<dbReference type="GO" id="GO:0010181">
    <property type="term" value="F:FMN binding"/>
    <property type="evidence" value="ECO:0007669"/>
    <property type="project" value="InterPro"/>
</dbReference>
<dbReference type="SUPFAM" id="SSF50475">
    <property type="entry name" value="FMN-binding split barrel"/>
    <property type="match status" value="1"/>
</dbReference>
<comment type="cofactor">
    <cofactor evidence="1">
        <name>FMN</name>
        <dbReference type="ChEBI" id="CHEBI:58210"/>
    </cofactor>
</comment>
<comment type="similarity">
    <text evidence="4">Belongs to the flavoredoxin family.</text>
</comment>
<dbReference type="Proteomes" id="UP000473531">
    <property type="component" value="Unassembled WGS sequence"/>
</dbReference>
<dbReference type="PANTHER" id="PTHR33798">
    <property type="entry name" value="FLAVOPROTEIN OXYGENASE"/>
    <property type="match status" value="1"/>
</dbReference>
<sequence>MQFDMSKLDAAERYKLLVNTITPRPIAWVVTQDAAGNRNAAPYSFFNAMGSDPALVAIFMGPDDVRSPSGQKDSLRAIRETGEFTVALVSEDDAPKMVRSATDAPAGVDELALLDIPTRPASMVTPPLIASAPVTYECRLWQFIETTANAGIVLGEVVAMDIDDRLLGEENGRLRIDAPAMKLVGRAHGAGWYWRGSDQLRIDRQNWPLDQT</sequence>
<dbReference type="EMBL" id="WTYU01000002">
    <property type="protein sequence ID" value="MXP15450.1"/>
    <property type="molecule type" value="Genomic_DNA"/>
</dbReference>
<comment type="caution">
    <text evidence="6">The sequence shown here is derived from an EMBL/GenBank/DDBJ whole genome shotgun (WGS) entry which is preliminary data.</text>
</comment>
<evidence type="ECO:0000313" key="7">
    <source>
        <dbReference type="Proteomes" id="UP000473531"/>
    </source>
</evidence>
<accession>A0A6L7GIR6</accession>
<dbReference type="RefSeq" id="WP_160601969.1">
    <property type="nucleotide sequence ID" value="NZ_WTYU01000002.1"/>
</dbReference>
<evidence type="ECO:0000256" key="1">
    <source>
        <dbReference type="ARBA" id="ARBA00001917"/>
    </source>
</evidence>
<dbReference type="OrthoDB" id="9783347at2"/>